<dbReference type="Proteomes" id="UP001634007">
    <property type="component" value="Unassembled WGS sequence"/>
</dbReference>
<reference evidence="2 3" key="1">
    <citation type="submission" date="2024-11" db="EMBL/GenBank/DDBJ databases">
        <title>Chromosome-level genome assembly of Eucalyptus globulus Labill. provides insights into its genome evolution.</title>
        <authorList>
            <person name="Li X."/>
        </authorList>
    </citation>
    <scope>NUCLEOTIDE SEQUENCE [LARGE SCALE GENOMIC DNA]</scope>
    <source>
        <strain evidence="2">CL2024</strain>
        <tissue evidence="2">Fresh tender leaves</tissue>
    </source>
</reference>
<proteinExistence type="predicted"/>
<evidence type="ECO:0000256" key="1">
    <source>
        <dbReference type="SAM" id="MobiDB-lite"/>
    </source>
</evidence>
<evidence type="ECO:0000313" key="3">
    <source>
        <dbReference type="Proteomes" id="UP001634007"/>
    </source>
</evidence>
<comment type="caution">
    <text evidence="2">The sequence shown here is derived from an EMBL/GenBank/DDBJ whole genome shotgun (WGS) entry which is preliminary data.</text>
</comment>
<evidence type="ECO:0000313" key="2">
    <source>
        <dbReference type="EMBL" id="KAL3755556.1"/>
    </source>
</evidence>
<accession>A0ABD3M0G5</accession>
<name>A0ABD3M0G5_EUCGL</name>
<gene>
    <name evidence="2" type="ORF">ACJRO7_002586</name>
</gene>
<dbReference type="AlphaFoldDB" id="A0ABD3M0G5"/>
<keyword evidence="3" id="KW-1185">Reference proteome</keyword>
<sequence>MRTSGGRGPVTRTNGKIHEGATRGAACGFRTEFDGQLVLHGDQVEKKDDDPLPPRILPHVVFPHLAPGEIPIMTSRGPKKSRIAVSPFDSSGRRQRLPWPSRSCRPLHAYGAILSQLVHRDFPAMM</sequence>
<feature type="region of interest" description="Disordered" evidence="1">
    <location>
        <begin position="71"/>
        <end position="101"/>
    </location>
</feature>
<protein>
    <submittedName>
        <fullName evidence="2">Uncharacterized protein</fullName>
    </submittedName>
</protein>
<dbReference type="EMBL" id="JBJKBG010000001">
    <property type="protein sequence ID" value="KAL3755556.1"/>
    <property type="molecule type" value="Genomic_DNA"/>
</dbReference>
<organism evidence="2 3">
    <name type="scientific">Eucalyptus globulus</name>
    <name type="common">Tasmanian blue gum</name>
    <dbReference type="NCBI Taxonomy" id="34317"/>
    <lineage>
        <taxon>Eukaryota</taxon>
        <taxon>Viridiplantae</taxon>
        <taxon>Streptophyta</taxon>
        <taxon>Embryophyta</taxon>
        <taxon>Tracheophyta</taxon>
        <taxon>Spermatophyta</taxon>
        <taxon>Magnoliopsida</taxon>
        <taxon>eudicotyledons</taxon>
        <taxon>Gunneridae</taxon>
        <taxon>Pentapetalae</taxon>
        <taxon>rosids</taxon>
        <taxon>malvids</taxon>
        <taxon>Myrtales</taxon>
        <taxon>Myrtaceae</taxon>
        <taxon>Myrtoideae</taxon>
        <taxon>Eucalypteae</taxon>
        <taxon>Eucalyptus</taxon>
    </lineage>
</organism>